<evidence type="ECO:0000313" key="3">
    <source>
        <dbReference type="Proteomes" id="UP000008370"/>
    </source>
</evidence>
<dbReference type="HOGENOM" id="CLU_973542_0_0_1"/>
<dbReference type="KEGG" id="pco:PHACADRAFT_260702"/>
<evidence type="ECO:0000256" key="1">
    <source>
        <dbReference type="SAM" id="MobiDB-lite"/>
    </source>
</evidence>
<keyword evidence="3" id="KW-1185">Reference proteome</keyword>
<dbReference type="AlphaFoldDB" id="K5WPX2"/>
<reference evidence="2 3" key="1">
    <citation type="journal article" date="2012" name="BMC Genomics">
        <title>Comparative genomics of the white-rot fungi, Phanerochaete carnosa and P. chrysosporium, to elucidate the genetic basis of the distinct wood types they colonize.</title>
        <authorList>
            <person name="Suzuki H."/>
            <person name="MacDonald J."/>
            <person name="Syed K."/>
            <person name="Salamov A."/>
            <person name="Hori C."/>
            <person name="Aerts A."/>
            <person name="Henrissat B."/>
            <person name="Wiebenga A."/>
            <person name="vanKuyk P.A."/>
            <person name="Barry K."/>
            <person name="Lindquist E."/>
            <person name="LaButti K."/>
            <person name="Lapidus A."/>
            <person name="Lucas S."/>
            <person name="Coutinho P."/>
            <person name="Gong Y."/>
            <person name="Samejima M."/>
            <person name="Mahadevan R."/>
            <person name="Abou-Zaid M."/>
            <person name="de Vries R.P."/>
            <person name="Igarashi K."/>
            <person name="Yadav J.S."/>
            <person name="Grigoriev I.V."/>
            <person name="Master E.R."/>
        </authorList>
    </citation>
    <scope>NUCLEOTIDE SEQUENCE [LARGE SCALE GENOMIC DNA]</scope>
    <source>
        <strain evidence="2 3">HHB-10118-sp</strain>
    </source>
</reference>
<protein>
    <submittedName>
        <fullName evidence="2">Uncharacterized protein</fullName>
    </submittedName>
</protein>
<dbReference type="GeneID" id="18917793"/>
<proteinExistence type="predicted"/>
<accession>K5WPX2</accession>
<feature type="region of interest" description="Disordered" evidence="1">
    <location>
        <begin position="130"/>
        <end position="286"/>
    </location>
</feature>
<dbReference type="RefSeq" id="XP_007398724.1">
    <property type="nucleotide sequence ID" value="XM_007398662.1"/>
</dbReference>
<dbReference type="EMBL" id="JH930475">
    <property type="protein sequence ID" value="EKM52377.1"/>
    <property type="molecule type" value="Genomic_DNA"/>
</dbReference>
<organism evidence="2 3">
    <name type="scientific">Phanerochaete carnosa (strain HHB-10118-sp)</name>
    <name type="common">White-rot fungus</name>
    <name type="synonym">Peniophora carnosa</name>
    <dbReference type="NCBI Taxonomy" id="650164"/>
    <lineage>
        <taxon>Eukaryota</taxon>
        <taxon>Fungi</taxon>
        <taxon>Dikarya</taxon>
        <taxon>Basidiomycota</taxon>
        <taxon>Agaricomycotina</taxon>
        <taxon>Agaricomycetes</taxon>
        <taxon>Polyporales</taxon>
        <taxon>Phanerochaetaceae</taxon>
        <taxon>Phanerochaete</taxon>
    </lineage>
</organism>
<sequence>MTRRSWTQSLLARATLTVHQGTGVEIRLGDEFEKYKTQTLQEAVALVSPLPSLFEKEVIAAPRPCVVKGTGVACPPSSKAVHPAADSTNEIPQVKSTDGKRSSCGSEASVYSQASVTSTLTELANLDSTHFSEPDDSVPSIMVQSCDSPSSKFSSHSSLSSLQTPPSPDSPSFAFCRQSPRKEYLQVPPSRILGSTRPRARPPSFASSRGTSHAMGRRRALEHANGVARGRGKENAHAGRTTPEKAKAAPVFIPCPTRNKGFSAPKAPLAVKERARDVPASSPWPF</sequence>
<gene>
    <name evidence="2" type="ORF">PHACADRAFT_260702</name>
</gene>
<feature type="compositionally biased region" description="Basic and acidic residues" evidence="1">
    <location>
        <begin position="231"/>
        <end position="247"/>
    </location>
</feature>
<dbReference type="InParanoid" id="K5WPX2"/>
<name>K5WPX2_PHACS</name>
<dbReference type="Proteomes" id="UP000008370">
    <property type="component" value="Unassembled WGS sequence"/>
</dbReference>
<evidence type="ECO:0000313" key="2">
    <source>
        <dbReference type="EMBL" id="EKM52377.1"/>
    </source>
</evidence>
<feature type="region of interest" description="Disordered" evidence="1">
    <location>
        <begin position="77"/>
        <end position="106"/>
    </location>
</feature>
<feature type="compositionally biased region" description="Low complexity" evidence="1">
    <location>
        <begin position="145"/>
        <end position="164"/>
    </location>
</feature>
<feature type="compositionally biased region" description="Polar residues" evidence="1">
    <location>
        <begin position="86"/>
        <end position="96"/>
    </location>
</feature>
<dbReference type="OrthoDB" id="10632727at2759"/>